<dbReference type="InterPro" id="IPR050194">
    <property type="entry name" value="Glycosyltransferase_grp1"/>
</dbReference>
<keyword evidence="7" id="KW-1185">Reference proteome</keyword>
<dbReference type="EMBL" id="JACHNA010000001">
    <property type="protein sequence ID" value="MBB4734551.1"/>
    <property type="molecule type" value="Genomic_DNA"/>
</dbReference>
<proteinExistence type="predicted"/>
<keyword evidence="3 6" id="KW-0808">Transferase</keyword>
<evidence type="ECO:0000256" key="2">
    <source>
        <dbReference type="ARBA" id="ARBA00022676"/>
    </source>
</evidence>
<keyword evidence="2 6" id="KW-0328">Glycosyltransferase</keyword>
<feature type="domain" description="Glycosyltransferase subfamily 4-like N-terminal" evidence="5">
    <location>
        <begin position="15"/>
        <end position="193"/>
    </location>
</feature>
<sequence length="410" mass="45282">MRVALVAESFLPHMNGVTNSVLHVLRHLRAQGHEAIVIAPASSWIAGWTQRADEGTAPREVEGFPVHRLPSVPMSGYSSVRVAAGSVARVRGILEGFRPDVVHIASPFVLGWRAVQAAEELSIPSVAVYQTEVPRYAAKYGLPWLEDVLWNHVVRLHNTATLTVAPSTFTIAQLHGLGVRRVHRWARGVDSQRFHRDKRDEALRARLAPNGERLIGFVGRLAHEKQVEDLAVLADLPDTRLVIIGSGPLKDSLAQRLPGAHFAGFQGGEDLARHVASLDLFVHPGESDTFGQTIQEAMASGVPVVAVGRGGPLDLVDPSRTGWIYEPGNLDQMREQVADLAYDDAKRAAFSRAAWDTVQGRTWPVLCEQLIGYYEKAIRVQQRRSGEFALRFLRNSSTWNGTLENWLPLR</sequence>
<feature type="domain" description="Glycosyl transferase family 1" evidence="4">
    <location>
        <begin position="201"/>
        <end position="354"/>
    </location>
</feature>
<dbReference type="GO" id="GO:1901137">
    <property type="term" value="P:carbohydrate derivative biosynthetic process"/>
    <property type="evidence" value="ECO:0007669"/>
    <property type="project" value="UniProtKB-ARBA"/>
</dbReference>
<name>A0A7W7DY54_9MICC</name>
<evidence type="ECO:0000259" key="4">
    <source>
        <dbReference type="Pfam" id="PF00534"/>
    </source>
</evidence>
<dbReference type="SUPFAM" id="SSF53756">
    <property type="entry name" value="UDP-Glycosyltransferase/glycogen phosphorylase"/>
    <property type="match status" value="1"/>
</dbReference>
<evidence type="ECO:0000313" key="7">
    <source>
        <dbReference type="Proteomes" id="UP000540191"/>
    </source>
</evidence>
<dbReference type="InterPro" id="IPR001296">
    <property type="entry name" value="Glyco_trans_1"/>
</dbReference>
<dbReference type="Pfam" id="PF00534">
    <property type="entry name" value="Glycos_transf_1"/>
    <property type="match status" value="1"/>
</dbReference>
<dbReference type="AlphaFoldDB" id="A0A7W7DY54"/>
<evidence type="ECO:0000259" key="5">
    <source>
        <dbReference type="Pfam" id="PF13439"/>
    </source>
</evidence>
<dbReference type="RefSeq" id="WP_184240744.1">
    <property type="nucleotide sequence ID" value="NZ_JACHNA010000001.1"/>
</dbReference>
<evidence type="ECO:0000256" key="3">
    <source>
        <dbReference type="ARBA" id="ARBA00022679"/>
    </source>
</evidence>
<evidence type="ECO:0000256" key="1">
    <source>
        <dbReference type="ARBA" id="ARBA00021292"/>
    </source>
</evidence>
<reference evidence="6 7" key="1">
    <citation type="submission" date="2020-08" db="EMBL/GenBank/DDBJ databases">
        <title>Sequencing the genomes of 1000 actinobacteria strains.</title>
        <authorList>
            <person name="Klenk H.-P."/>
        </authorList>
    </citation>
    <scope>NUCLEOTIDE SEQUENCE [LARGE SCALE GENOMIC DNA]</scope>
    <source>
        <strain evidence="6 7">DSM 23974</strain>
    </source>
</reference>
<gene>
    <name evidence="6" type="ORF">HDA30_000059</name>
</gene>
<comment type="caution">
    <text evidence="6">The sequence shown here is derived from an EMBL/GenBank/DDBJ whole genome shotgun (WGS) entry which is preliminary data.</text>
</comment>
<dbReference type="PANTHER" id="PTHR45947:SF3">
    <property type="entry name" value="SULFOQUINOVOSYL TRANSFERASE SQD2"/>
    <property type="match status" value="1"/>
</dbReference>
<dbReference type="Pfam" id="PF13439">
    <property type="entry name" value="Glyco_transf_4"/>
    <property type="match status" value="1"/>
</dbReference>
<evidence type="ECO:0000313" key="6">
    <source>
        <dbReference type="EMBL" id="MBB4734551.1"/>
    </source>
</evidence>
<dbReference type="Proteomes" id="UP000540191">
    <property type="component" value="Unassembled WGS sequence"/>
</dbReference>
<accession>A0A7W7DY54</accession>
<organism evidence="6 7">
    <name type="scientific">Micrococcus cohnii</name>
    <dbReference type="NCBI Taxonomy" id="993416"/>
    <lineage>
        <taxon>Bacteria</taxon>
        <taxon>Bacillati</taxon>
        <taxon>Actinomycetota</taxon>
        <taxon>Actinomycetes</taxon>
        <taxon>Micrococcales</taxon>
        <taxon>Micrococcaceae</taxon>
        <taxon>Micrococcus</taxon>
    </lineage>
</organism>
<dbReference type="GO" id="GO:0016758">
    <property type="term" value="F:hexosyltransferase activity"/>
    <property type="evidence" value="ECO:0007669"/>
    <property type="project" value="TreeGrafter"/>
</dbReference>
<protein>
    <recommendedName>
        <fullName evidence="1">D-inositol 3-phosphate glycosyltransferase</fullName>
    </recommendedName>
</protein>
<dbReference type="CDD" id="cd03814">
    <property type="entry name" value="GT4-like"/>
    <property type="match status" value="1"/>
</dbReference>
<dbReference type="InterPro" id="IPR028098">
    <property type="entry name" value="Glyco_trans_4-like_N"/>
</dbReference>
<dbReference type="PANTHER" id="PTHR45947">
    <property type="entry name" value="SULFOQUINOVOSYL TRANSFERASE SQD2"/>
    <property type="match status" value="1"/>
</dbReference>
<dbReference type="Gene3D" id="3.40.50.2000">
    <property type="entry name" value="Glycogen Phosphorylase B"/>
    <property type="match status" value="2"/>
</dbReference>